<dbReference type="Proteomes" id="UP001203880">
    <property type="component" value="Unassembled WGS sequence"/>
</dbReference>
<dbReference type="InterPro" id="IPR046722">
    <property type="entry name" value="DUF6614"/>
</dbReference>
<gene>
    <name evidence="1" type="ORF">M3P21_16375</name>
</gene>
<dbReference type="Pfam" id="PF20319">
    <property type="entry name" value="DUF6614"/>
    <property type="match status" value="1"/>
</dbReference>
<dbReference type="RefSeq" id="WP_249711582.1">
    <property type="nucleotide sequence ID" value="NZ_JAMFMB010000022.1"/>
</dbReference>
<evidence type="ECO:0000313" key="2">
    <source>
        <dbReference type="Proteomes" id="UP001203880"/>
    </source>
</evidence>
<accession>A0ABT0Q6T2</accession>
<organism evidence="1 2">
    <name type="scientific">Ruegeria spongiae</name>
    <dbReference type="NCBI Taxonomy" id="2942209"/>
    <lineage>
        <taxon>Bacteria</taxon>
        <taxon>Pseudomonadati</taxon>
        <taxon>Pseudomonadota</taxon>
        <taxon>Alphaproteobacteria</taxon>
        <taxon>Rhodobacterales</taxon>
        <taxon>Roseobacteraceae</taxon>
        <taxon>Ruegeria</taxon>
    </lineage>
</organism>
<sequence>MFGAFNLRDGHDLTSFKTAFDRFSEHLVQQGFVHAWQVWHRAYHDGYDARFPEVSVLVEMRFHDHTASLACWNYVEAGTEPLKSQHIAVNQQVSDPIFALFHALR</sequence>
<reference evidence="1" key="1">
    <citation type="submission" date="2022-05" db="EMBL/GenBank/DDBJ databases">
        <authorList>
            <person name="Park J.-S."/>
        </authorList>
    </citation>
    <scope>NUCLEOTIDE SEQUENCE</scope>
    <source>
        <strain evidence="1">2012CJ41-6</strain>
    </source>
</reference>
<comment type="caution">
    <text evidence="1">The sequence shown here is derived from an EMBL/GenBank/DDBJ whole genome shotgun (WGS) entry which is preliminary data.</text>
</comment>
<name>A0ABT0Q6T2_9RHOB</name>
<evidence type="ECO:0008006" key="3">
    <source>
        <dbReference type="Google" id="ProtNLM"/>
    </source>
</evidence>
<dbReference type="EMBL" id="JAMFMB010000022">
    <property type="protein sequence ID" value="MCL6285107.1"/>
    <property type="molecule type" value="Genomic_DNA"/>
</dbReference>
<keyword evidence="2" id="KW-1185">Reference proteome</keyword>
<proteinExistence type="predicted"/>
<protein>
    <recommendedName>
        <fullName evidence="3">NIPSNAP domain-containing protein</fullName>
    </recommendedName>
</protein>
<evidence type="ECO:0000313" key="1">
    <source>
        <dbReference type="EMBL" id="MCL6285107.1"/>
    </source>
</evidence>